<sequence>MRINGVELPLDLYDLETAGRVQKALCNLSQELGALERKDVDWCESLREQMGAICRFFDTAFGKGTARRLFGRRQNLRSGYDAVNEFFRAFYEIRSRPDML</sequence>
<protein>
    <recommendedName>
        <fullName evidence="1">DUF6673 domain-containing protein</fullName>
    </recommendedName>
</protein>
<comment type="caution">
    <text evidence="2">The sequence shown here is derived from an EMBL/GenBank/DDBJ whole genome shotgun (WGS) entry which is preliminary data.</text>
</comment>
<accession>A0A328UEZ3</accession>
<dbReference type="Proteomes" id="UP000249377">
    <property type="component" value="Unassembled WGS sequence"/>
</dbReference>
<gene>
    <name evidence="2" type="ORF">DPQ25_12660</name>
</gene>
<dbReference type="InterPro" id="IPR046655">
    <property type="entry name" value="DUF6673"/>
</dbReference>
<proteinExistence type="predicted"/>
<name>A0A328UEZ3_9FIRM</name>
<dbReference type="AlphaFoldDB" id="A0A328UEZ3"/>
<dbReference type="RefSeq" id="WP_112333543.1">
    <property type="nucleotide sequence ID" value="NZ_QLYR01000012.1"/>
</dbReference>
<dbReference type="Pfam" id="PF20378">
    <property type="entry name" value="DUF6673"/>
    <property type="match status" value="1"/>
</dbReference>
<dbReference type="EMBL" id="QLYR01000012">
    <property type="protein sequence ID" value="RAQ22482.1"/>
    <property type="molecule type" value="Genomic_DNA"/>
</dbReference>
<organism evidence="2 3">
    <name type="scientific">Hydrogeniiclostridium mannosilyticum</name>
    <dbReference type="NCBI Taxonomy" id="2764322"/>
    <lineage>
        <taxon>Bacteria</taxon>
        <taxon>Bacillati</taxon>
        <taxon>Bacillota</taxon>
        <taxon>Clostridia</taxon>
        <taxon>Eubacteriales</taxon>
        <taxon>Acutalibacteraceae</taxon>
        <taxon>Hydrogeniiclostridium</taxon>
    </lineage>
</organism>
<feature type="domain" description="DUF6673" evidence="1">
    <location>
        <begin position="1"/>
        <end position="90"/>
    </location>
</feature>
<evidence type="ECO:0000313" key="2">
    <source>
        <dbReference type="EMBL" id="RAQ22482.1"/>
    </source>
</evidence>
<keyword evidence="3" id="KW-1185">Reference proteome</keyword>
<evidence type="ECO:0000259" key="1">
    <source>
        <dbReference type="Pfam" id="PF20378"/>
    </source>
</evidence>
<reference evidence="2 3" key="1">
    <citation type="submission" date="2018-06" db="EMBL/GenBank/DDBJ databases">
        <title>Noncontiguous genome sequence of Ruminococcaceae bacterium ASD2818.</title>
        <authorList>
            <person name="Chaplin A.V."/>
            <person name="Sokolova S.R."/>
            <person name="Kochetkova T.O."/>
            <person name="Goltsov A.Y."/>
            <person name="Trofimov D.Y."/>
            <person name="Efimov B.A."/>
        </authorList>
    </citation>
    <scope>NUCLEOTIDE SEQUENCE [LARGE SCALE GENOMIC DNA]</scope>
    <source>
        <strain evidence="2 3">ASD2818</strain>
    </source>
</reference>
<evidence type="ECO:0000313" key="3">
    <source>
        <dbReference type="Proteomes" id="UP000249377"/>
    </source>
</evidence>